<keyword evidence="2 7" id="KW-0328">Glycosyltransferase</keyword>
<keyword evidence="5 7" id="KW-0521">NADP</keyword>
<accession>A0A8T0A753</accession>
<dbReference type="AlphaFoldDB" id="A0A8T0A753"/>
<dbReference type="Gene3D" id="3.90.176.10">
    <property type="entry name" value="Toxin ADP-ribosyltransferase, Chain A, domain 1"/>
    <property type="match status" value="1"/>
</dbReference>
<reference evidence="8" key="1">
    <citation type="submission" date="2020-08" db="EMBL/GenBank/DDBJ databases">
        <title>Chromosome-level assembly of Southern catfish (Silurus meridionalis) provides insights into visual adaptation to the nocturnal and benthic lifestyles.</title>
        <authorList>
            <person name="Zhang Y."/>
            <person name="Wang D."/>
            <person name="Peng Z."/>
        </authorList>
    </citation>
    <scope>NUCLEOTIDE SEQUENCE</scope>
    <source>
        <strain evidence="8">SWU-2019-XX</strain>
        <tissue evidence="8">Muscle</tissue>
    </source>
</reference>
<dbReference type="GO" id="GO:0106274">
    <property type="term" value="F:NAD+-protein-arginine ADP-ribosyltransferase activity"/>
    <property type="evidence" value="ECO:0007669"/>
    <property type="project" value="UniProtKB-EC"/>
</dbReference>
<sequence>MERVECEGVSVFLLIILAVHHHTVEAEVEVKKMDMAPYAVDFDFLECRNEMLKAVTETGGLLQKELDADKEFKTLWSKNDDVCQKSVPGGTPDHVRALHVYANSKNSFRKRFNNLVQIKGANVTTYKDGFHFKSLYFFLMDSMRLLKHTNSCRNVYYATKNKYMADEKAEVRFGRFMNAVNTKSSQIETIDTEEGGTFFSINSCFVFNVEENTCKSDEMQNIISPVEVFRVQSVKVKTTNDNTKYKEITLQHSRFLSTPSCPFLPRNTADVGASTSLFFILLTVTASLLTQFSLSP</sequence>
<dbReference type="PRINTS" id="PR00970">
    <property type="entry name" value="RIBTRNSFRASE"/>
</dbReference>
<feature type="signal peptide" evidence="7">
    <location>
        <begin position="1"/>
        <end position="26"/>
    </location>
</feature>
<evidence type="ECO:0000256" key="5">
    <source>
        <dbReference type="ARBA" id="ARBA00022857"/>
    </source>
</evidence>
<evidence type="ECO:0000313" key="9">
    <source>
        <dbReference type="Proteomes" id="UP000606274"/>
    </source>
</evidence>
<keyword evidence="3 7" id="KW-0808">Transferase</keyword>
<gene>
    <name evidence="8" type="ORF">HF521_015393</name>
</gene>
<name>A0A8T0A753_SILME</name>
<organism evidence="8 9">
    <name type="scientific">Silurus meridionalis</name>
    <name type="common">Southern catfish</name>
    <name type="synonym">Silurus soldatovi meridionalis</name>
    <dbReference type="NCBI Taxonomy" id="175797"/>
    <lineage>
        <taxon>Eukaryota</taxon>
        <taxon>Metazoa</taxon>
        <taxon>Chordata</taxon>
        <taxon>Craniata</taxon>
        <taxon>Vertebrata</taxon>
        <taxon>Euteleostomi</taxon>
        <taxon>Actinopterygii</taxon>
        <taxon>Neopterygii</taxon>
        <taxon>Teleostei</taxon>
        <taxon>Ostariophysi</taxon>
        <taxon>Siluriformes</taxon>
        <taxon>Siluridae</taxon>
        <taxon>Silurus</taxon>
    </lineage>
</organism>
<dbReference type="PANTHER" id="PTHR10339:SF27">
    <property type="entry name" value="NAD(P)(+)--ARGININE ADP-RIBOSYLTRANSFERASE"/>
    <property type="match status" value="1"/>
</dbReference>
<dbReference type="Pfam" id="PF01129">
    <property type="entry name" value="ART"/>
    <property type="match status" value="1"/>
</dbReference>
<keyword evidence="4" id="KW-0548">Nucleotidyltransferase</keyword>
<dbReference type="GO" id="GO:0016779">
    <property type="term" value="F:nucleotidyltransferase activity"/>
    <property type="evidence" value="ECO:0007669"/>
    <property type="project" value="UniProtKB-KW"/>
</dbReference>
<dbReference type="EC" id="2.4.2.31" evidence="7"/>
<dbReference type="InterPro" id="IPR000768">
    <property type="entry name" value="ART"/>
</dbReference>
<feature type="chain" id="PRO_5035968710" description="NAD(P)(+)--arginine ADP-ribosyltransferase" evidence="7">
    <location>
        <begin position="27"/>
        <end position="296"/>
    </location>
</feature>
<comment type="caution">
    <text evidence="8">The sequence shown here is derived from an EMBL/GenBank/DDBJ whole genome shotgun (WGS) entry which is preliminary data.</text>
</comment>
<evidence type="ECO:0000256" key="4">
    <source>
        <dbReference type="ARBA" id="ARBA00022695"/>
    </source>
</evidence>
<keyword evidence="7" id="KW-0520">NAD</keyword>
<dbReference type="Proteomes" id="UP000606274">
    <property type="component" value="Unassembled WGS sequence"/>
</dbReference>
<evidence type="ECO:0000256" key="2">
    <source>
        <dbReference type="ARBA" id="ARBA00022676"/>
    </source>
</evidence>
<proteinExistence type="inferred from homology"/>
<keyword evidence="7" id="KW-0732">Signal</keyword>
<evidence type="ECO:0000256" key="6">
    <source>
        <dbReference type="ARBA" id="ARBA00047597"/>
    </source>
</evidence>
<dbReference type="SUPFAM" id="SSF56399">
    <property type="entry name" value="ADP-ribosylation"/>
    <property type="match status" value="1"/>
</dbReference>
<evidence type="ECO:0000256" key="7">
    <source>
        <dbReference type="RuleBase" id="RU361228"/>
    </source>
</evidence>
<evidence type="ECO:0000313" key="8">
    <source>
        <dbReference type="EMBL" id="KAF7687000.1"/>
    </source>
</evidence>
<dbReference type="GO" id="GO:0003950">
    <property type="term" value="F:NAD+ poly-ADP-ribosyltransferase activity"/>
    <property type="evidence" value="ECO:0007669"/>
    <property type="project" value="TreeGrafter"/>
</dbReference>
<dbReference type="EMBL" id="JABFDY010000028">
    <property type="protein sequence ID" value="KAF7687000.1"/>
    <property type="molecule type" value="Genomic_DNA"/>
</dbReference>
<protein>
    <recommendedName>
        <fullName evidence="7">NAD(P)(+)--arginine ADP-ribosyltransferase</fullName>
        <ecNumber evidence="7">2.4.2.31</ecNumber>
    </recommendedName>
    <alternativeName>
        <fullName evidence="7">Mono(ADP-ribosyl)transferase</fullName>
    </alternativeName>
</protein>
<dbReference type="PANTHER" id="PTHR10339">
    <property type="entry name" value="ADP-RIBOSYLTRANSFERASE"/>
    <property type="match status" value="1"/>
</dbReference>
<comment type="catalytic activity">
    <reaction evidence="6 7">
        <text>L-arginyl-[protein] + NAD(+) = N(omega)-(ADP-D-ribosyl)-L-arginyl-[protein] + nicotinamide + H(+)</text>
        <dbReference type="Rhea" id="RHEA:19149"/>
        <dbReference type="Rhea" id="RHEA-COMP:10532"/>
        <dbReference type="Rhea" id="RHEA-COMP:15087"/>
        <dbReference type="ChEBI" id="CHEBI:15378"/>
        <dbReference type="ChEBI" id="CHEBI:17154"/>
        <dbReference type="ChEBI" id="CHEBI:29965"/>
        <dbReference type="ChEBI" id="CHEBI:57540"/>
        <dbReference type="ChEBI" id="CHEBI:142554"/>
        <dbReference type="EC" id="2.4.2.31"/>
    </reaction>
</comment>
<evidence type="ECO:0000256" key="3">
    <source>
        <dbReference type="ARBA" id="ARBA00022679"/>
    </source>
</evidence>
<keyword evidence="9" id="KW-1185">Reference proteome</keyword>
<dbReference type="InterPro" id="IPR050999">
    <property type="entry name" value="ADP-ribosyltransferase_ARG"/>
</dbReference>
<evidence type="ECO:0000256" key="1">
    <source>
        <dbReference type="ARBA" id="ARBA00009558"/>
    </source>
</evidence>
<comment type="similarity">
    <text evidence="1 7">Belongs to the Arg-specific ADP-ribosyltransferase family.</text>
</comment>